<comment type="caution">
    <text evidence="1">The sequence shown here is derived from an EMBL/GenBank/DDBJ whole genome shotgun (WGS) entry which is preliminary data.</text>
</comment>
<evidence type="ECO:0000313" key="2">
    <source>
        <dbReference type="Proteomes" id="UP001341840"/>
    </source>
</evidence>
<reference evidence="1 2" key="1">
    <citation type="journal article" date="2023" name="Plants (Basel)">
        <title>Bridging the Gap: Combining Genomics and Transcriptomics Approaches to Understand Stylosanthes scabra, an Orphan Legume from the Brazilian Caatinga.</title>
        <authorList>
            <person name="Ferreira-Neto J.R.C."/>
            <person name="da Silva M.D."/>
            <person name="Binneck E."/>
            <person name="de Melo N.F."/>
            <person name="da Silva R.H."/>
            <person name="de Melo A.L.T.M."/>
            <person name="Pandolfi V."/>
            <person name="Bustamante F.O."/>
            <person name="Brasileiro-Vidal A.C."/>
            <person name="Benko-Iseppon A.M."/>
        </authorList>
    </citation>
    <scope>NUCLEOTIDE SEQUENCE [LARGE SCALE GENOMIC DNA]</scope>
    <source>
        <tissue evidence="1">Leaves</tissue>
    </source>
</reference>
<dbReference type="EMBL" id="JASCZI010033027">
    <property type="protein sequence ID" value="MED6128701.1"/>
    <property type="molecule type" value="Genomic_DNA"/>
</dbReference>
<accession>A0ABU6RXW9</accession>
<sequence length="99" mass="11135">MTWLWRGHSPPQPTLDRVKATLQREPNAVPCHFPTQNPSKPTPPPCWNVAFTRSLFLTLPSPTTITPQRDVNPPLHPWTAPTPRYSMAVARSLAFTPLT</sequence>
<organism evidence="1 2">
    <name type="scientific">Stylosanthes scabra</name>
    <dbReference type="NCBI Taxonomy" id="79078"/>
    <lineage>
        <taxon>Eukaryota</taxon>
        <taxon>Viridiplantae</taxon>
        <taxon>Streptophyta</taxon>
        <taxon>Embryophyta</taxon>
        <taxon>Tracheophyta</taxon>
        <taxon>Spermatophyta</taxon>
        <taxon>Magnoliopsida</taxon>
        <taxon>eudicotyledons</taxon>
        <taxon>Gunneridae</taxon>
        <taxon>Pentapetalae</taxon>
        <taxon>rosids</taxon>
        <taxon>fabids</taxon>
        <taxon>Fabales</taxon>
        <taxon>Fabaceae</taxon>
        <taxon>Papilionoideae</taxon>
        <taxon>50 kb inversion clade</taxon>
        <taxon>dalbergioids sensu lato</taxon>
        <taxon>Dalbergieae</taxon>
        <taxon>Pterocarpus clade</taxon>
        <taxon>Stylosanthes</taxon>
    </lineage>
</organism>
<protein>
    <submittedName>
        <fullName evidence="1">Uncharacterized protein</fullName>
    </submittedName>
</protein>
<dbReference type="Proteomes" id="UP001341840">
    <property type="component" value="Unassembled WGS sequence"/>
</dbReference>
<gene>
    <name evidence="1" type="ORF">PIB30_100544</name>
</gene>
<evidence type="ECO:0000313" key="1">
    <source>
        <dbReference type="EMBL" id="MED6128701.1"/>
    </source>
</evidence>
<name>A0ABU6RXW9_9FABA</name>
<proteinExistence type="predicted"/>
<feature type="non-terminal residue" evidence="1">
    <location>
        <position position="99"/>
    </location>
</feature>
<keyword evidence="2" id="KW-1185">Reference proteome</keyword>